<organism evidence="11 12">
    <name type="scientific">Bdellovibrio reynosensis</name>
    <dbReference type="NCBI Taxonomy" id="2835041"/>
    <lineage>
        <taxon>Bacteria</taxon>
        <taxon>Pseudomonadati</taxon>
        <taxon>Bdellovibrionota</taxon>
        <taxon>Bdellovibrionia</taxon>
        <taxon>Bdellovibrionales</taxon>
        <taxon>Pseudobdellovibrionaceae</taxon>
        <taxon>Bdellovibrio</taxon>
    </lineage>
</organism>
<evidence type="ECO:0000256" key="2">
    <source>
        <dbReference type="ARBA" id="ARBA00022730"/>
    </source>
</evidence>
<evidence type="ECO:0000256" key="3">
    <source>
        <dbReference type="ARBA" id="ARBA00022884"/>
    </source>
</evidence>
<dbReference type="HAMAP" id="MF_01331_B">
    <property type="entry name" value="Ribosomal_uL22_B"/>
    <property type="match status" value="1"/>
</dbReference>
<evidence type="ECO:0000256" key="6">
    <source>
        <dbReference type="ARBA" id="ARBA00035207"/>
    </source>
</evidence>
<sequence>MEVKASLKYARVGAQKARLVVDLVRGKDVNEAVKTLTFLNKKTAGMVKKLIESAVANAEYKKVMDVDNLYVKSIWVDQGPVLKRFRPRAQGRAFGVRKKTSHINVVLEEK</sequence>
<comment type="subunit">
    <text evidence="7 9">Part of the 50S ribosomal subunit.</text>
</comment>
<evidence type="ECO:0000256" key="4">
    <source>
        <dbReference type="ARBA" id="ARBA00022980"/>
    </source>
</evidence>
<reference evidence="11" key="1">
    <citation type="submission" date="2022-03" db="EMBL/GenBank/DDBJ databases">
        <title>Genome Identification and Characterization of new species Bdellovibrio reynosense LBG001 sp. nov. from a Mexico soil sample.</title>
        <authorList>
            <person name="Camilli A."/>
            <person name="Ajao Y."/>
            <person name="Guo X."/>
        </authorList>
    </citation>
    <scope>NUCLEOTIDE SEQUENCE</scope>
    <source>
        <strain evidence="11">LBG001</strain>
    </source>
</reference>
<dbReference type="GO" id="GO:0005840">
    <property type="term" value="C:ribosome"/>
    <property type="evidence" value="ECO:0007669"/>
    <property type="project" value="UniProtKB-KW"/>
</dbReference>
<dbReference type="EMBL" id="CP093442">
    <property type="protein sequence ID" value="UOF01215.1"/>
    <property type="molecule type" value="Genomic_DNA"/>
</dbReference>
<accession>A0ABY4C8G2</accession>
<evidence type="ECO:0000256" key="10">
    <source>
        <dbReference type="RuleBase" id="RU004008"/>
    </source>
</evidence>
<keyword evidence="5 7" id="KW-0687">Ribonucleoprotein</keyword>
<keyword evidence="4 7" id="KW-0689">Ribosomal protein</keyword>
<evidence type="ECO:0000256" key="8">
    <source>
        <dbReference type="RuleBase" id="RU004005"/>
    </source>
</evidence>
<dbReference type="NCBIfam" id="TIGR01044">
    <property type="entry name" value="rplV_bact"/>
    <property type="match status" value="1"/>
</dbReference>
<name>A0ABY4C8G2_9BACT</name>
<evidence type="ECO:0000313" key="12">
    <source>
        <dbReference type="Proteomes" id="UP000830116"/>
    </source>
</evidence>
<dbReference type="Gene3D" id="3.90.470.10">
    <property type="entry name" value="Ribosomal protein L22/L17"/>
    <property type="match status" value="1"/>
</dbReference>
<dbReference type="PANTHER" id="PTHR13501:SF8">
    <property type="entry name" value="LARGE RIBOSOMAL SUBUNIT PROTEIN UL22M"/>
    <property type="match status" value="1"/>
</dbReference>
<gene>
    <name evidence="7 11" type="primary">rplV</name>
    <name evidence="11" type="ORF">MNR06_16085</name>
</gene>
<dbReference type="PROSITE" id="PS00464">
    <property type="entry name" value="RIBOSOMAL_L22"/>
    <property type="match status" value="1"/>
</dbReference>
<comment type="function">
    <text evidence="7">The globular domain of the protein is located near the polypeptide exit tunnel on the outside of the subunit, while an extended beta-hairpin is found that lines the wall of the exit tunnel in the center of the 70S ribosome.</text>
</comment>
<dbReference type="CDD" id="cd00336">
    <property type="entry name" value="Ribosomal_L22"/>
    <property type="match status" value="1"/>
</dbReference>
<dbReference type="InterPro" id="IPR001063">
    <property type="entry name" value="Ribosomal_uL22"/>
</dbReference>
<dbReference type="InterPro" id="IPR036394">
    <property type="entry name" value="Ribosomal_uL22_sf"/>
</dbReference>
<dbReference type="InterPro" id="IPR005727">
    <property type="entry name" value="Ribosomal_uL22_bac/chlpt-type"/>
</dbReference>
<keyword evidence="12" id="KW-1185">Reference proteome</keyword>
<dbReference type="SUPFAM" id="SSF54843">
    <property type="entry name" value="Ribosomal protein L22"/>
    <property type="match status" value="1"/>
</dbReference>
<dbReference type="Proteomes" id="UP000830116">
    <property type="component" value="Chromosome"/>
</dbReference>
<evidence type="ECO:0000256" key="1">
    <source>
        <dbReference type="ARBA" id="ARBA00009451"/>
    </source>
</evidence>
<keyword evidence="2 7" id="KW-0699">rRNA-binding</keyword>
<protein>
    <recommendedName>
        <fullName evidence="6 7">Large ribosomal subunit protein uL22</fullName>
    </recommendedName>
</protein>
<evidence type="ECO:0000256" key="7">
    <source>
        <dbReference type="HAMAP-Rule" id="MF_01331"/>
    </source>
</evidence>
<dbReference type="InterPro" id="IPR047867">
    <property type="entry name" value="Ribosomal_uL22_bac/org-type"/>
</dbReference>
<evidence type="ECO:0000256" key="5">
    <source>
        <dbReference type="ARBA" id="ARBA00023274"/>
    </source>
</evidence>
<dbReference type="Pfam" id="PF00237">
    <property type="entry name" value="Ribosomal_L22"/>
    <property type="match status" value="1"/>
</dbReference>
<dbReference type="PANTHER" id="PTHR13501">
    <property type="entry name" value="CHLOROPLAST 50S RIBOSOMAL PROTEIN L22-RELATED"/>
    <property type="match status" value="1"/>
</dbReference>
<keyword evidence="3 7" id="KW-0694">RNA-binding</keyword>
<dbReference type="RefSeq" id="WP_243537584.1">
    <property type="nucleotide sequence ID" value="NZ_CP093442.1"/>
</dbReference>
<evidence type="ECO:0000313" key="11">
    <source>
        <dbReference type="EMBL" id="UOF01215.1"/>
    </source>
</evidence>
<dbReference type="InterPro" id="IPR018260">
    <property type="entry name" value="Ribosomal_uL22_CS"/>
</dbReference>
<evidence type="ECO:0000256" key="9">
    <source>
        <dbReference type="RuleBase" id="RU004006"/>
    </source>
</evidence>
<comment type="similarity">
    <text evidence="1 7 8">Belongs to the universal ribosomal protein uL22 family.</text>
</comment>
<comment type="function">
    <text evidence="7 10">This protein binds specifically to 23S rRNA; its binding is stimulated by other ribosomal proteins, e.g., L4, L17, and L20. It is important during the early stages of 50S assembly. It makes multiple contacts with different domains of the 23S rRNA in the assembled 50S subunit and ribosome.</text>
</comment>
<proteinExistence type="inferred from homology"/>